<comment type="caution">
    <text evidence="2">The sequence shown here is derived from an EMBL/GenBank/DDBJ whole genome shotgun (WGS) entry which is preliminary data.</text>
</comment>
<feature type="region of interest" description="Disordered" evidence="1">
    <location>
        <begin position="135"/>
        <end position="154"/>
    </location>
</feature>
<evidence type="ECO:0000313" key="2">
    <source>
        <dbReference type="EMBL" id="KAJ8888849.1"/>
    </source>
</evidence>
<reference evidence="2 3" key="1">
    <citation type="submission" date="2023-02" db="EMBL/GenBank/DDBJ databases">
        <title>LHISI_Scaffold_Assembly.</title>
        <authorList>
            <person name="Stuart O.P."/>
            <person name="Cleave R."/>
            <person name="Magrath M.J.L."/>
            <person name="Mikheyev A.S."/>
        </authorList>
    </citation>
    <scope>NUCLEOTIDE SEQUENCE [LARGE SCALE GENOMIC DNA]</scope>
    <source>
        <strain evidence="2">Daus_M_001</strain>
        <tissue evidence="2">Leg muscle</tissue>
    </source>
</reference>
<name>A0ABQ9HXN5_9NEOP</name>
<sequence length="278" mass="31243">MGEDHQNCDCYIPDILSMLRRWQNETTGASPSELLVGDTQWNAEPSEMPEAEQICRKFLKRVEKAYKTQQQYVTQKYSMQESQKLSNLQTCNTVLLHSHFLGNKAAKFHTVFYPNCEGPHTIVEHCENILCKRTAQPSGSEQNPPEQRERQGTPPTLDLASLQAECEPQEVPPTPHLLLLQAEHKCQEVLPTPNLPLQVEQSTETLPMTRPVAESTERITLTLEPAHSSMPLDAIEPAPGQWMADHQTTMDQTCTLTGPDPALALLRRKKTAHCLGCL</sequence>
<dbReference type="Proteomes" id="UP001159363">
    <property type="component" value="Chromosome 3"/>
</dbReference>
<evidence type="ECO:0000256" key="1">
    <source>
        <dbReference type="SAM" id="MobiDB-lite"/>
    </source>
</evidence>
<keyword evidence="3" id="KW-1185">Reference proteome</keyword>
<proteinExistence type="predicted"/>
<dbReference type="EMBL" id="JARBHB010000003">
    <property type="protein sequence ID" value="KAJ8888849.1"/>
    <property type="molecule type" value="Genomic_DNA"/>
</dbReference>
<organism evidence="2 3">
    <name type="scientific">Dryococelus australis</name>
    <dbReference type="NCBI Taxonomy" id="614101"/>
    <lineage>
        <taxon>Eukaryota</taxon>
        <taxon>Metazoa</taxon>
        <taxon>Ecdysozoa</taxon>
        <taxon>Arthropoda</taxon>
        <taxon>Hexapoda</taxon>
        <taxon>Insecta</taxon>
        <taxon>Pterygota</taxon>
        <taxon>Neoptera</taxon>
        <taxon>Polyneoptera</taxon>
        <taxon>Phasmatodea</taxon>
        <taxon>Verophasmatodea</taxon>
        <taxon>Anareolatae</taxon>
        <taxon>Phasmatidae</taxon>
        <taxon>Eurycanthinae</taxon>
        <taxon>Dryococelus</taxon>
    </lineage>
</organism>
<accession>A0ABQ9HXN5</accession>
<feature type="compositionally biased region" description="Polar residues" evidence="1">
    <location>
        <begin position="135"/>
        <end position="145"/>
    </location>
</feature>
<gene>
    <name evidence="2" type="ORF">PR048_008343</name>
</gene>
<protein>
    <submittedName>
        <fullName evidence="2">Uncharacterized protein</fullName>
    </submittedName>
</protein>
<evidence type="ECO:0000313" key="3">
    <source>
        <dbReference type="Proteomes" id="UP001159363"/>
    </source>
</evidence>